<dbReference type="InterPro" id="IPR014710">
    <property type="entry name" value="RmlC-like_jellyroll"/>
</dbReference>
<dbReference type="InterPro" id="IPR027565">
    <property type="entry name" value="Cupin_WbuC"/>
</dbReference>
<accession>A0ABX5CME3</accession>
<proteinExistence type="predicted"/>
<gene>
    <name evidence="2" type="ORF">C6Y39_12295</name>
</gene>
<dbReference type="InterPro" id="IPR046058">
    <property type="entry name" value="WbuC_cupin"/>
</dbReference>
<protein>
    <submittedName>
        <fullName evidence="2">Cupin fold metalloprotein, WbuC family</fullName>
    </submittedName>
</protein>
<organism evidence="2 3">
    <name type="scientific">Alteromonas gracilis</name>
    <dbReference type="NCBI Taxonomy" id="1479524"/>
    <lineage>
        <taxon>Bacteria</taxon>
        <taxon>Pseudomonadati</taxon>
        <taxon>Pseudomonadota</taxon>
        <taxon>Gammaproteobacteria</taxon>
        <taxon>Alteromonadales</taxon>
        <taxon>Alteromonadaceae</taxon>
        <taxon>Alteromonas/Salinimonas group</taxon>
        <taxon>Alteromonas</taxon>
    </lineage>
</organism>
<evidence type="ECO:0000313" key="3">
    <source>
        <dbReference type="Proteomes" id="UP000239539"/>
    </source>
</evidence>
<dbReference type="Proteomes" id="UP000239539">
    <property type="component" value="Unassembled WGS sequence"/>
</dbReference>
<dbReference type="RefSeq" id="WP_105931747.1">
    <property type="nucleotide sequence ID" value="NZ_PVNO01000026.1"/>
</dbReference>
<dbReference type="Gene3D" id="2.60.120.10">
    <property type="entry name" value="Jelly Rolls"/>
    <property type="match status" value="1"/>
</dbReference>
<sequence>MSNKNQSNAHHENATRFDKELFEKLKFQAETNERRRAHFNVHKTYQDVVQRLFIAMMPDSYVRPHRHIQPHKWEFFMVLEGQLDILFFDDESEGQLVERITLKAGGETSGVEIPPNVWHATVCHSPVVFMEVKQGPYEVTDDKGFAPWSPKEGSHLVPQFLDALKRAEEGDLVGVL</sequence>
<keyword evidence="3" id="KW-1185">Reference proteome</keyword>
<name>A0ABX5CME3_9ALTE</name>
<dbReference type="InterPro" id="IPR011051">
    <property type="entry name" value="RmlC_Cupin_sf"/>
</dbReference>
<dbReference type="EMBL" id="PVNO01000026">
    <property type="protein sequence ID" value="PRO68612.1"/>
    <property type="molecule type" value="Genomic_DNA"/>
</dbReference>
<dbReference type="NCBIfam" id="TIGR04366">
    <property type="entry name" value="cupin_WbuC"/>
    <property type="match status" value="1"/>
</dbReference>
<dbReference type="CDD" id="cd07005">
    <property type="entry name" value="cupin_WbuC-like"/>
    <property type="match status" value="1"/>
</dbReference>
<dbReference type="Pfam" id="PF19480">
    <property type="entry name" value="DUF6016"/>
    <property type="match status" value="1"/>
</dbReference>
<dbReference type="SUPFAM" id="SSF51182">
    <property type="entry name" value="RmlC-like cupins"/>
    <property type="match status" value="1"/>
</dbReference>
<reference evidence="3" key="1">
    <citation type="journal article" date="2020" name="Int. J. Syst. Evol. Microbiol.">
        <title>Alteromonas alba sp. nov., a marine bacterium isolated from the seawater of the West Pacific Ocean.</title>
        <authorList>
            <person name="Sun C."/>
            <person name="Wu Y.-H."/>
            <person name="Xamxidin M."/>
            <person name="Cheng H."/>
            <person name="Xu X.-W."/>
        </authorList>
    </citation>
    <scope>NUCLEOTIDE SEQUENCE [LARGE SCALE GENOMIC DNA]</scope>
    <source>
        <strain evidence="3">9a2</strain>
    </source>
</reference>
<evidence type="ECO:0000313" key="2">
    <source>
        <dbReference type="EMBL" id="PRO68612.1"/>
    </source>
</evidence>
<evidence type="ECO:0000259" key="1">
    <source>
        <dbReference type="Pfam" id="PF19480"/>
    </source>
</evidence>
<feature type="domain" description="Cupin fold metalloprotein WbuC cupin" evidence="1">
    <location>
        <begin position="17"/>
        <end position="100"/>
    </location>
</feature>
<comment type="caution">
    <text evidence="2">The sequence shown here is derived from an EMBL/GenBank/DDBJ whole genome shotgun (WGS) entry which is preliminary data.</text>
</comment>